<sequence length="136" mass="15541">MKIILNVKLFKANLQVKEAIPVYHKAYDVPYALLGQLGQQLEELQNSGKIIPIKHCAWVSPIVLVPKKQGSLRMCVDFKVAQNKVLNVDYYPLLKREDLVASLAGRKIFFCVKLGRKSIPYVTMNNQGLFQWTRLP</sequence>
<dbReference type="Gene3D" id="3.10.10.10">
    <property type="entry name" value="HIV Type 1 Reverse Transcriptase, subunit A, domain 1"/>
    <property type="match status" value="1"/>
</dbReference>
<evidence type="ECO:0000313" key="1">
    <source>
        <dbReference type="EMBL" id="KAJ8889837.1"/>
    </source>
</evidence>
<keyword evidence="2" id="KW-1185">Reference proteome</keyword>
<accession>A0ABQ9I000</accession>
<evidence type="ECO:0000313" key="2">
    <source>
        <dbReference type="Proteomes" id="UP001159363"/>
    </source>
</evidence>
<gene>
    <name evidence="1" type="ORF">PR048_009341</name>
</gene>
<dbReference type="EMBL" id="JARBHB010000003">
    <property type="protein sequence ID" value="KAJ8889837.1"/>
    <property type="molecule type" value="Genomic_DNA"/>
</dbReference>
<dbReference type="SUPFAM" id="SSF56672">
    <property type="entry name" value="DNA/RNA polymerases"/>
    <property type="match status" value="1"/>
</dbReference>
<comment type="caution">
    <text evidence="1">The sequence shown here is derived from an EMBL/GenBank/DDBJ whole genome shotgun (WGS) entry which is preliminary data.</text>
</comment>
<evidence type="ECO:0008006" key="3">
    <source>
        <dbReference type="Google" id="ProtNLM"/>
    </source>
</evidence>
<dbReference type="InterPro" id="IPR050951">
    <property type="entry name" value="Retrovirus_Pol_polyprotein"/>
</dbReference>
<dbReference type="InterPro" id="IPR043502">
    <property type="entry name" value="DNA/RNA_pol_sf"/>
</dbReference>
<reference evidence="1 2" key="1">
    <citation type="submission" date="2023-02" db="EMBL/GenBank/DDBJ databases">
        <title>LHISI_Scaffold_Assembly.</title>
        <authorList>
            <person name="Stuart O.P."/>
            <person name="Cleave R."/>
            <person name="Magrath M.J.L."/>
            <person name="Mikheyev A.S."/>
        </authorList>
    </citation>
    <scope>NUCLEOTIDE SEQUENCE [LARGE SCALE GENOMIC DNA]</scope>
    <source>
        <strain evidence="1">Daus_M_001</strain>
        <tissue evidence="1">Leg muscle</tissue>
    </source>
</reference>
<dbReference type="PANTHER" id="PTHR37984">
    <property type="entry name" value="PROTEIN CBG26694"/>
    <property type="match status" value="1"/>
</dbReference>
<protein>
    <recommendedName>
        <fullName evidence="3">Reverse transcriptase</fullName>
    </recommendedName>
</protein>
<dbReference type="Proteomes" id="UP001159363">
    <property type="component" value="Chromosome 3"/>
</dbReference>
<name>A0ABQ9I000_9NEOP</name>
<dbReference type="PANTHER" id="PTHR37984:SF5">
    <property type="entry name" value="PROTEIN NYNRIN-LIKE"/>
    <property type="match status" value="1"/>
</dbReference>
<organism evidence="1 2">
    <name type="scientific">Dryococelus australis</name>
    <dbReference type="NCBI Taxonomy" id="614101"/>
    <lineage>
        <taxon>Eukaryota</taxon>
        <taxon>Metazoa</taxon>
        <taxon>Ecdysozoa</taxon>
        <taxon>Arthropoda</taxon>
        <taxon>Hexapoda</taxon>
        <taxon>Insecta</taxon>
        <taxon>Pterygota</taxon>
        <taxon>Neoptera</taxon>
        <taxon>Polyneoptera</taxon>
        <taxon>Phasmatodea</taxon>
        <taxon>Verophasmatodea</taxon>
        <taxon>Anareolatae</taxon>
        <taxon>Phasmatidae</taxon>
        <taxon>Eurycanthinae</taxon>
        <taxon>Dryococelus</taxon>
    </lineage>
</organism>
<proteinExistence type="predicted"/>